<evidence type="ECO:0000313" key="3">
    <source>
        <dbReference type="EMBL" id="SHG99532.1"/>
    </source>
</evidence>
<evidence type="ECO:0000259" key="2">
    <source>
        <dbReference type="Pfam" id="PF01757"/>
    </source>
</evidence>
<organism evidence="3 4">
    <name type="scientific">Bradyrhizobium erythrophlei</name>
    <dbReference type="NCBI Taxonomy" id="1437360"/>
    <lineage>
        <taxon>Bacteria</taxon>
        <taxon>Pseudomonadati</taxon>
        <taxon>Pseudomonadota</taxon>
        <taxon>Alphaproteobacteria</taxon>
        <taxon>Hyphomicrobiales</taxon>
        <taxon>Nitrobacteraceae</taxon>
        <taxon>Bradyrhizobium</taxon>
    </lineage>
</organism>
<gene>
    <name evidence="3" type="ORF">SAMN05444169_5169</name>
</gene>
<keyword evidence="3" id="KW-0012">Acyltransferase</keyword>
<evidence type="ECO:0000313" key="4">
    <source>
        <dbReference type="Proteomes" id="UP000190675"/>
    </source>
</evidence>
<dbReference type="GO" id="GO:0016020">
    <property type="term" value="C:membrane"/>
    <property type="evidence" value="ECO:0007669"/>
    <property type="project" value="TreeGrafter"/>
</dbReference>
<dbReference type="OrthoDB" id="9807745at2"/>
<dbReference type="EMBL" id="LT670818">
    <property type="protein sequence ID" value="SHG99532.1"/>
    <property type="molecule type" value="Genomic_DNA"/>
</dbReference>
<sequence length="339" mass="38431">MKNYFYGIDVLRFLAAFLVAGFHLGYLNDIADFTPVWLVTWFGWIGVEVFFVISGFVIANSANGKTPAQFLRGRALRLYPAVWFCATLTLIVRSFSETDLLPAYLRSIMLIPKGPWIDDVYWTLAVEVGFYCLVFLLLLARMFSQLSRAALALTLFSSISLIILATKYGPVGLVERGNVLLARHGCFFALGAWIWISTTRRLLPWERIALTVAIVACIGEIYLRGREFLPAGKMEWMLSPVVVWFAAVACIFIFSRPGKPISEAASRRIRTLGLMTYPLYLVHHIVGLTIERHFLFAGKWFALVVSVLSAIAISWIVCALWEPSIKRLMRRDWNFTHTS</sequence>
<dbReference type="PANTHER" id="PTHR23028:SF53">
    <property type="entry name" value="ACYL_TRANSF_3 DOMAIN-CONTAINING PROTEIN"/>
    <property type="match status" value="1"/>
</dbReference>
<feature type="transmembrane region" description="Helical" evidence="1">
    <location>
        <begin position="237"/>
        <end position="254"/>
    </location>
</feature>
<protein>
    <submittedName>
        <fullName evidence="3">Peptidoglycan/LPS O-acetylase OafA/YrhL, contains acyltransferase and SGNH-hydrolase domains</fullName>
    </submittedName>
</protein>
<dbReference type="Pfam" id="PF01757">
    <property type="entry name" value="Acyl_transf_3"/>
    <property type="match status" value="1"/>
</dbReference>
<keyword evidence="1" id="KW-1133">Transmembrane helix</keyword>
<feature type="transmembrane region" description="Helical" evidence="1">
    <location>
        <begin position="120"/>
        <end position="139"/>
    </location>
</feature>
<reference evidence="3 4" key="1">
    <citation type="submission" date="2016-11" db="EMBL/GenBank/DDBJ databases">
        <authorList>
            <person name="Jaros S."/>
            <person name="Januszkiewicz K."/>
            <person name="Wedrychowicz H."/>
        </authorList>
    </citation>
    <scope>NUCLEOTIDE SEQUENCE [LARGE SCALE GENOMIC DNA]</scope>
    <source>
        <strain evidence="3 4">GAS242</strain>
    </source>
</reference>
<feature type="transmembrane region" description="Helical" evidence="1">
    <location>
        <begin position="177"/>
        <end position="196"/>
    </location>
</feature>
<evidence type="ECO:0000256" key="1">
    <source>
        <dbReference type="SAM" id="Phobius"/>
    </source>
</evidence>
<dbReference type="GO" id="GO:0016747">
    <property type="term" value="F:acyltransferase activity, transferring groups other than amino-acyl groups"/>
    <property type="evidence" value="ECO:0007669"/>
    <property type="project" value="InterPro"/>
</dbReference>
<feature type="transmembrane region" description="Helical" evidence="1">
    <location>
        <begin position="146"/>
        <end position="165"/>
    </location>
</feature>
<keyword evidence="1" id="KW-0472">Membrane</keyword>
<keyword evidence="3" id="KW-0808">Transferase</keyword>
<dbReference type="InterPro" id="IPR002656">
    <property type="entry name" value="Acyl_transf_3_dom"/>
</dbReference>
<keyword evidence="3" id="KW-0378">Hydrolase</keyword>
<feature type="transmembrane region" description="Helical" evidence="1">
    <location>
        <begin position="274"/>
        <end position="294"/>
    </location>
</feature>
<proteinExistence type="predicted"/>
<feature type="transmembrane region" description="Helical" evidence="1">
    <location>
        <begin position="78"/>
        <end position="96"/>
    </location>
</feature>
<feature type="transmembrane region" description="Helical" evidence="1">
    <location>
        <begin position="300"/>
        <end position="321"/>
    </location>
</feature>
<feature type="transmembrane region" description="Helical" evidence="1">
    <location>
        <begin position="38"/>
        <end position="58"/>
    </location>
</feature>
<name>A0A1M5PCR6_9BRAD</name>
<dbReference type="RefSeq" id="WP_079568365.1">
    <property type="nucleotide sequence ID" value="NZ_LT670818.1"/>
</dbReference>
<accession>A0A1M5PCR6</accession>
<dbReference type="Proteomes" id="UP000190675">
    <property type="component" value="Chromosome I"/>
</dbReference>
<dbReference type="GO" id="GO:0016787">
    <property type="term" value="F:hydrolase activity"/>
    <property type="evidence" value="ECO:0007669"/>
    <property type="project" value="UniProtKB-KW"/>
</dbReference>
<feature type="domain" description="Acyltransferase 3" evidence="2">
    <location>
        <begin position="6"/>
        <end position="317"/>
    </location>
</feature>
<feature type="transmembrane region" description="Helical" evidence="1">
    <location>
        <begin position="7"/>
        <end position="26"/>
    </location>
</feature>
<keyword evidence="1" id="KW-0812">Transmembrane</keyword>
<dbReference type="AlphaFoldDB" id="A0A1M5PCR6"/>
<dbReference type="GO" id="GO:0000271">
    <property type="term" value="P:polysaccharide biosynthetic process"/>
    <property type="evidence" value="ECO:0007669"/>
    <property type="project" value="TreeGrafter"/>
</dbReference>
<dbReference type="InterPro" id="IPR050879">
    <property type="entry name" value="Acyltransferase_3"/>
</dbReference>
<feature type="transmembrane region" description="Helical" evidence="1">
    <location>
        <begin position="208"/>
        <end position="225"/>
    </location>
</feature>
<dbReference type="PANTHER" id="PTHR23028">
    <property type="entry name" value="ACETYLTRANSFERASE"/>
    <property type="match status" value="1"/>
</dbReference>